<dbReference type="OrthoDB" id="5853681at2759"/>
<feature type="domain" description="Peptidase A1" evidence="4">
    <location>
        <begin position="64"/>
        <end position="354"/>
    </location>
</feature>
<dbReference type="WBParaSite" id="HPBE_0002167101-mRNA-1">
    <property type="protein sequence ID" value="HPBE_0002167101-mRNA-1"/>
    <property type="gene ID" value="HPBE_0002167101"/>
</dbReference>
<dbReference type="CDD" id="cd05471">
    <property type="entry name" value="pepsin_like"/>
    <property type="match status" value="1"/>
</dbReference>
<evidence type="ECO:0000313" key="6">
    <source>
        <dbReference type="Proteomes" id="UP000050761"/>
    </source>
</evidence>
<keyword evidence="3" id="KW-0732">Signal</keyword>
<dbReference type="SUPFAM" id="SSF50630">
    <property type="entry name" value="Acid proteases"/>
    <property type="match status" value="1"/>
</dbReference>
<keyword evidence="6" id="KW-1185">Reference proteome</keyword>
<dbReference type="PANTHER" id="PTHR47966">
    <property type="entry name" value="BETA-SITE APP-CLEAVING ENZYME, ISOFORM A-RELATED"/>
    <property type="match status" value="1"/>
</dbReference>
<dbReference type="GO" id="GO:0005764">
    <property type="term" value="C:lysosome"/>
    <property type="evidence" value="ECO:0007669"/>
    <property type="project" value="TreeGrafter"/>
</dbReference>
<dbReference type="InterPro" id="IPR001461">
    <property type="entry name" value="Aspartic_peptidase_A1"/>
</dbReference>
<feature type="chain" id="PRO_5044552062" evidence="3">
    <location>
        <begin position="17"/>
        <end position="354"/>
    </location>
</feature>
<evidence type="ECO:0000256" key="1">
    <source>
        <dbReference type="ARBA" id="ARBA00007447"/>
    </source>
</evidence>
<dbReference type="PRINTS" id="PR00792">
    <property type="entry name" value="PEPSIN"/>
</dbReference>
<dbReference type="Gene3D" id="2.40.70.10">
    <property type="entry name" value="Acid Proteases"/>
    <property type="match status" value="2"/>
</dbReference>
<dbReference type="PANTHER" id="PTHR47966:SF8">
    <property type="entry name" value="ASPARTIC PROTEASE 1-RELATED"/>
    <property type="match status" value="1"/>
</dbReference>
<dbReference type="PROSITE" id="PS51767">
    <property type="entry name" value="PEPTIDASE_A1"/>
    <property type="match status" value="1"/>
</dbReference>
<dbReference type="FunFam" id="2.40.70.10:FF:000008">
    <property type="entry name" value="Cathepsin D"/>
    <property type="match status" value="1"/>
</dbReference>
<reference evidence="5 6" key="1">
    <citation type="submission" date="2018-11" db="EMBL/GenBank/DDBJ databases">
        <authorList>
            <consortium name="Pathogen Informatics"/>
        </authorList>
    </citation>
    <scope>NUCLEOTIDE SEQUENCE [LARGE SCALE GENOMIC DNA]</scope>
</reference>
<feature type="active site" evidence="2">
    <location>
        <position position="269"/>
    </location>
</feature>
<evidence type="ECO:0000259" key="4">
    <source>
        <dbReference type="PROSITE" id="PS51767"/>
    </source>
</evidence>
<dbReference type="Proteomes" id="UP000050761">
    <property type="component" value="Unassembled WGS sequence"/>
</dbReference>
<dbReference type="InterPro" id="IPR034164">
    <property type="entry name" value="Pepsin-like_dom"/>
</dbReference>
<name>A0A183GGQ1_HELPZ</name>
<dbReference type="GO" id="GO:0006508">
    <property type="term" value="P:proteolysis"/>
    <property type="evidence" value="ECO:0007669"/>
    <property type="project" value="InterPro"/>
</dbReference>
<evidence type="ECO:0000313" key="7">
    <source>
        <dbReference type="WBParaSite" id="HPBE_0002167101-mRNA-1"/>
    </source>
</evidence>
<dbReference type="InterPro" id="IPR021109">
    <property type="entry name" value="Peptidase_aspartic_dom_sf"/>
</dbReference>
<reference evidence="7" key="2">
    <citation type="submission" date="2019-09" db="UniProtKB">
        <authorList>
            <consortium name="WormBaseParasite"/>
        </authorList>
    </citation>
    <scope>IDENTIFICATION</scope>
</reference>
<dbReference type="GO" id="GO:0004190">
    <property type="term" value="F:aspartic-type endopeptidase activity"/>
    <property type="evidence" value="ECO:0007669"/>
    <property type="project" value="InterPro"/>
</dbReference>
<sequence length="354" mass="39282">MKPPLFFLTVLTAVNANSFTMKTRRSGSLRAKLKATGQYQQYLESVNAYRTHSFKSASQPFKDYVDEFYLGDIEMTVVLDTGSSNLWVIDEDCTADGCEAPEGGFVKRKFDTRNSSTFTKEEHAFTLLYGSGYCFGYLGTDTLSFAGLSVESQEFGVATIVAKVFAYQPVDGIFGLGWPDLAQEQVVPPMQNVLPQLDKPIFTVWMDRKLKPAMGEEGGLITFGDLDKVNCAPTVSYVNLSSLTYWQFPIDGFSFGPYSLKKSEQAISDTGTSWIGGPDGAIQMIARITGAFYDIRNQMYIVHCYTMRALPDLVFTINSIEYRIPSIEYVLDIGLDDGLVSSFQTSGYVFHALG</sequence>
<feature type="signal peptide" evidence="3">
    <location>
        <begin position="1"/>
        <end position="16"/>
    </location>
</feature>
<organism evidence="6 7">
    <name type="scientific">Heligmosomoides polygyrus</name>
    <name type="common">Parasitic roundworm</name>
    <dbReference type="NCBI Taxonomy" id="6339"/>
    <lineage>
        <taxon>Eukaryota</taxon>
        <taxon>Metazoa</taxon>
        <taxon>Ecdysozoa</taxon>
        <taxon>Nematoda</taxon>
        <taxon>Chromadorea</taxon>
        <taxon>Rhabditida</taxon>
        <taxon>Rhabditina</taxon>
        <taxon>Rhabditomorpha</taxon>
        <taxon>Strongyloidea</taxon>
        <taxon>Heligmosomidae</taxon>
        <taxon>Heligmosomoides</taxon>
    </lineage>
</organism>
<gene>
    <name evidence="5" type="ORF">HPBE_LOCUS21670</name>
</gene>
<proteinExistence type="inferred from homology"/>
<evidence type="ECO:0000313" key="5">
    <source>
        <dbReference type="EMBL" id="VDP27263.1"/>
    </source>
</evidence>
<dbReference type="AlphaFoldDB" id="A0A183GGQ1"/>
<comment type="similarity">
    <text evidence="1">Belongs to the peptidase A1 family.</text>
</comment>
<accession>A0A183GGQ1</accession>
<accession>A0A3P8FYD9</accession>
<feature type="active site" evidence="2">
    <location>
        <position position="80"/>
    </location>
</feature>
<dbReference type="InterPro" id="IPR033121">
    <property type="entry name" value="PEPTIDASE_A1"/>
</dbReference>
<dbReference type="Pfam" id="PF00026">
    <property type="entry name" value="Asp"/>
    <property type="match status" value="1"/>
</dbReference>
<dbReference type="EMBL" id="UZAH01033225">
    <property type="protein sequence ID" value="VDP27263.1"/>
    <property type="molecule type" value="Genomic_DNA"/>
</dbReference>
<protein>
    <submittedName>
        <fullName evidence="7">Peptidase A1 domain-containing protein</fullName>
    </submittedName>
</protein>
<evidence type="ECO:0000256" key="2">
    <source>
        <dbReference type="PIRSR" id="PIRSR601461-1"/>
    </source>
</evidence>
<evidence type="ECO:0000256" key="3">
    <source>
        <dbReference type="SAM" id="SignalP"/>
    </source>
</evidence>